<protein>
    <submittedName>
        <fullName evidence="1">Uncharacterized protein</fullName>
    </submittedName>
</protein>
<dbReference type="OrthoDB" id="9048715at2"/>
<dbReference type="EMBL" id="RSDW01000001">
    <property type="protein sequence ID" value="RSL17735.1"/>
    <property type="molecule type" value="Genomic_DNA"/>
</dbReference>
<evidence type="ECO:0000313" key="1">
    <source>
        <dbReference type="EMBL" id="RSL17735.1"/>
    </source>
</evidence>
<name>A0A3R9PTT5_9BACT</name>
<sequence length="281" mass="30891">MSLIQVGLADKTGKISPDLLQAAAAALNIQVTRDLTQFWNVQATVRYLPDPTSIPAGVWPVFLVKSLPPGEGGFHMDQHNQPYAKVIASPSSNEWTVDASHETIEMLIDPYGNRLQTSTSITITGGKIVDGTAQFGYLVEGCDPCEADQYTYPIAGIAVSDFITPHFYDPVVTTGTRYSFTGAILKPRQILPGGYISWVNPATNQLQQLLYVDPGPPKIVTLGSASGMSLRVWVDNQMRKKASKDSFRPYKRKLNAAFMKKNNTKLANLREIAKVRGKLYN</sequence>
<dbReference type="Proteomes" id="UP000269669">
    <property type="component" value="Unassembled WGS sequence"/>
</dbReference>
<dbReference type="RefSeq" id="WP_125486182.1">
    <property type="nucleotide sequence ID" value="NZ_RSDW01000001.1"/>
</dbReference>
<comment type="caution">
    <text evidence="1">The sequence shown here is derived from an EMBL/GenBank/DDBJ whole genome shotgun (WGS) entry which is preliminary data.</text>
</comment>
<reference evidence="1 2" key="1">
    <citation type="submission" date="2018-12" db="EMBL/GenBank/DDBJ databases">
        <title>Sequencing of bacterial isolates from soil warming experiment in Harvard Forest, Massachusetts, USA.</title>
        <authorList>
            <person name="Deangelis K."/>
        </authorList>
    </citation>
    <scope>NUCLEOTIDE SEQUENCE [LARGE SCALE GENOMIC DNA]</scope>
    <source>
        <strain evidence="1 2">EB153</strain>
    </source>
</reference>
<gene>
    <name evidence="1" type="ORF">EDE15_3278</name>
</gene>
<proteinExistence type="predicted"/>
<accession>A0A3R9PTT5</accession>
<dbReference type="AlphaFoldDB" id="A0A3R9PTT5"/>
<evidence type="ECO:0000313" key="2">
    <source>
        <dbReference type="Proteomes" id="UP000269669"/>
    </source>
</evidence>
<organism evidence="1 2">
    <name type="scientific">Edaphobacter aggregans</name>
    <dbReference type="NCBI Taxonomy" id="570835"/>
    <lineage>
        <taxon>Bacteria</taxon>
        <taxon>Pseudomonadati</taxon>
        <taxon>Acidobacteriota</taxon>
        <taxon>Terriglobia</taxon>
        <taxon>Terriglobales</taxon>
        <taxon>Acidobacteriaceae</taxon>
        <taxon>Edaphobacter</taxon>
    </lineage>
</organism>
<keyword evidence="2" id="KW-1185">Reference proteome</keyword>